<evidence type="ECO:0000256" key="9">
    <source>
        <dbReference type="SAM" id="MobiDB-lite"/>
    </source>
</evidence>
<sequence>MVWDSDLARFSTTLLSALFITSASFVPFITIKNAVASPLLTPPPTPYYAGPEPHTLPNTQAGSPPPDGLYPDPEPCRGNCSWIHDPSVWYENGTYWRFSTSGNIAIATAPSLGGPWRYQGALLHNGTDIYVTDGQDIWAPSVTKRGNTYYCHYSVSEIGLQNSSIGVATSLSLSPGSWQDHGSIGLPLSDKYNLIDPFVYQESPGRPIYFSFGSFWNGIFQVDLEPHDDMKAFGGWAFQNNRINNIIRNGTADALVAEGAIMYKEKEFYYIFYSVGFCCRTPESGLAPDDQVYRVVVCRAETPKGPFYDREGKDCLEEDGGTTILASHGDVYAPGGQGVMVHPENGRTVMYYHYGKAQTGTWTLVVSFLTVVLVRPSVGYEAEDFFFGYNYLDWENGWPVVVAA</sequence>
<keyword evidence="11" id="KW-1185">Reference proteome</keyword>
<feature type="active site" description="Proton donor" evidence="6">
    <location>
        <position position="258"/>
    </location>
</feature>
<feature type="site" description="Important for catalytic activity, responsible for pKa modulation of the active site Glu and correct orientation of both the proton donor and substrate" evidence="7">
    <location>
        <position position="196"/>
    </location>
</feature>
<evidence type="ECO:0000313" key="11">
    <source>
        <dbReference type="Proteomes" id="UP001056012"/>
    </source>
</evidence>
<dbReference type="OrthoDB" id="195678at2759"/>
<keyword evidence="3 8" id="KW-0378">Hydrolase</keyword>
<dbReference type="Pfam" id="PF04616">
    <property type="entry name" value="Glyco_hydro_43"/>
    <property type="match status" value="1"/>
</dbReference>
<dbReference type="AlphaFoldDB" id="A0A9Q8Z7S2"/>
<dbReference type="Gene3D" id="2.115.10.20">
    <property type="entry name" value="Glycosyl hydrolase domain, family 43"/>
    <property type="match status" value="1"/>
</dbReference>
<feature type="region of interest" description="Disordered" evidence="9">
    <location>
        <begin position="47"/>
        <end position="71"/>
    </location>
</feature>
<dbReference type="Proteomes" id="UP001056012">
    <property type="component" value="Chromosome 2"/>
</dbReference>
<evidence type="ECO:0000256" key="2">
    <source>
        <dbReference type="ARBA" id="ARBA00009865"/>
    </source>
</evidence>
<dbReference type="InterPro" id="IPR006710">
    <property type="entry name" value="Glyco_hydro_43"/>
</dbReference>
<dbReference type="GO" id="GO:0005975">
    <property type="term" value="P:carbohydrate metabolic process"/>
    <property type="evidence" value="ECO:0007669"/>
    <property type="project" value="InterPro"/>
</dbReference>
<feature type="active site" description="Proton acceptor" evidence="6">
    <location>
        <position position="85"/>
    </location>
</feature>
<dbReference type="EMBL" id="CP089275">
    <property type="protein sequence ID" value="USP75423.1"/>
    <property type="molecule type" value="Genomic_DNA"/>
</dbReference>
<evidence type="ECO:0000256" key="5">
    <source>
        <dbReference type="ARBA" id="ARBA00042202"/>
    </source>
</evidence>
<dbReference type="InterPro" id="IPR023296">
    <property type="entry name" value="Glyco_hydro_beta-prop_sf"/>
</dbReference>
<protein>
    <recommendedName>
        <fullName evidence="5">Endo-1,5-alpha-L-arabinanase A</fullName>
    </recommendedName>
</protein>
<organism evidence="10 11">
    <name type="scientific">Curvularia clavata</name>
    <dbReference type="NCBI Taxonomy" id="95742"/>
    <lineage>
        <taxon>Eukaryota</taxon>
        <taxon>Fungi</taxon>
        <taxon>Dikarya</taxon>
        <taxon>Ascomycota</taxon>
        <taxon>Pezizomycotina</taxon>
        <taxon>Dothideomycetes</taxon>
        <taxon>Pleosporomycetidae</taxon>
        <taxon>Pleosporales</taxon>
        <taxon>Pleosporineae</taxon>
        <taxon>Pleosporaceae</taxon>
        <taxon>Curvularia</taxon>
    </lineage>
</organism>
<dbReference type="VEuPathDB" id="FungiDB:yc1106_02697"/>
<comment type="similarity">
    <text evidence="2 8">Belongs to the glycosyl hydrolase 43 family.</text>
</comment>
<accession>A0A9Q8Z7S2</accession>
<reference evidence="10" key="1">
    <citation type="submission" date="2021-12" db="EMBL/GenBank/DDBJ databases">
        <title>Curvularia clavata genome.</title>
        <authorList>
            <person name="Cao Y."/>
        </authorList>
    </citation>
    <scope>NUCLEOTIDE SEQUENCE</scope>
    <source>
        <strain evidence="10">Yc1106</strain>
    </source>
</reference>
<dbReference type="PANTHER" id="PTHR43301:SF3">
    <property type="entry name" value="ARABINAN ENDO-1,5-ALPHA-L-ARABINOSIDASE A-RELATED"/>
    <property type="match status" value="1"/>
</dbReference>
<evidence type="ECO:0000313" key="10">
    <source>
        <dbReference type="EMBL" id="USP75423.1"/>
    </source>
</evidence>
<evidence type="ECO:0000256" key="8">
    <source>
        <dbReference type="RuleBase" id="RU361187"/>
    </source>
</evidence>
<dbReference type="SUPFAM" id="SSF75005">
    <property type="entry name" value="Arabinanase/levansucrase/invertase"/>
    <property type="match status" value="1"/>
</dbReference>
<evidence type="ECO:0000256" key="7">
    <source>
        <dbReference type="PIRSR" id="PIRSR606710-2"/>
    </source>
</evidence>
<comment type="pathway">
    <text evidence="1">Glycan metabolism; L-arabinan degradation.</text>
</comment>
<dbReference type="InterPro" id="IPR050727">
    <property type="entry name" value="GH43_arabinanases"/>
</dbReference>
<dbReference type="PANTHER" id="PTHR43301">
    <property type="entry name" value="ARABINAN ENDO-1,5-ALPHA-L-ARABINOSIDASE"/>
    <property type="match status" value="1"/>
</dbReference>
<evidence type="ECO:0000256" key="4">
    <source>
        <dbReference type="ARBA" id="ARBA00023295"/>
    </source>
</evidence>
<dbReference type="GO" id="GO:0004553">
    <property type="term" value="F:hydrolase activity, hydrolyzing O-glycosyl compounds"/>
    <property type="evidence" value="ECO:0007669"/>
    <property type="project" value="InterPro"/>
</dbReference>
<evidence type="ECO:0000256" key="3">
    <source>
        <dbReference type="ARBA" id="ARBA00022801"/>
    </source>
</evidence>
<proteinExistence type="inferred from homology"/>
<evidence type="ECO:0000256" key="6">
    <source>
        <dbReference type="PIRSR" id="PIRSR606710-1"/>
    </source>
</evidence>
<gene>
    <name evidence="10" type="ORF">yc1106_02697</name>
</gene>
<name>A0A9Q8Z7S2_CURCL</name>
<dbReference type="CDD" id="cd18831">
    <property type="entry name" value="GH43_AnAbnA-like"/>
    <property type="match status" value="1"/>
</dbReference>
<evidence type="ECO:0000256" key="1">
    <source>
        <dbReference type="ARBA" id="ARBA00004834"/>
    </source>
</evidence>
<keyword evidence="4 8" id="KW-0326">Glycosidase</keyword>